<dbReference type="CDD" id="cd06533">
    <property type="entry name" value="Glyco_transf_WecG_TagA"/>
    <property type="match status" value="1"/>
</dbReference>
<evidence type="ECO:0000256" key="1">
    <source>
        <dbReference type="ARBA" id="ARBA00022676"/>
    </source>
</evidence>
<accession>A0A2W7PVA4</accession>
<dbReference type="NCBIfam" id="TIGR00696">
    <property type="entry name" value="wecG_tagA_cpsF"/>
    <property type="match status" value="1"/>
</dbReference>
<protein>
    <submittedName>
        <fullName evidence="3">Exopolysaccharide biosynthesis WecB/TagA/CpsF family protein</fullName>
    </submittedName>
</protein>
<keyword evidence="2" id="KW-0808">Transferase</keyword>
<dbReference type="AlphaFoldDB" id="A0A2W7PVA4"/>
<dbReference type="RefSeq" id="WP_234822645.1">
    <property type="nucleotide sequence ID" value="NZ_QKZL01000018.1"/>
</dbReference>
<evidence type="ECO:0000313" key="4">
    <source>
        <dbReference type="Proteomes" id="UP000248916"/>
    </source>
</evidence>
<dbReference type="GO" id="GO:0016758">
    <property type="term" value="F:hexosyltransferase activity"/>
    <property type="evidence" value="ECO:0007669"/>
    <property type="project" value="TreeGrafter"/>
</dbReference>
<gene>
    <name evidence="3" type="ORF">LX81_03233</name>
</gene>
<evidence type="ECO:0000256" key="2">
    <source>
        <dbReference type="ARBA" id="ARBA00022679"/>
    </source>
</evidence>
<name>A0A2W7PVA4_9RHOB</name>
<proteinExistence type="predicted"/>
<dbReference type="PANTHER" id="PTHR34136:SF1">
    <property type="entry name" value="UDP-N-ACETYL-D-MANNOSAMINURONIC ACID TRANSFERASE"/>
    <property type="match status" value="1"/>
</dbReference>
<organism evidence="3 4">
    <name type="scientific">Palleronia aestuarii</name>
    <dbReference type="NCBI Taxonomy" id="568105"/>
    <lineage>
        <taxon>Bacteria</taxon>
        <taxon>Pseudomonadati</taxon>
        <taxon>Pseudomonadota</taxon>
        <taxon>Alphaproteobacteria</taxon>
        <taxon>Rhodobacterales</taxon>
        <taxon>Roseobacteraceae</taxon>
        <taxon>Palleronia</taxon>
    </lineage>
</organism>
<keyword evidence="4" id="KW-1185">Reference proteome</keyword>
<dbReference type="Proteomes" id="UP000248916">
    <property type="component" value="Unassembled WGS sequence"/>
</dbReference>
<dbReference type="PANTHER" id="PTHR34136">
    <property type="match status" value="1"/>
</dbReference>
<evidence type="ECO:0000313" key="3">
    <source>
        <dbReference type="EMBL" id="PZX13449.1"/>
    </source>
</evidence>
<reference evidence="3 4" key="1">
    <citation type="submission" date="2018-06" db="EMBL/GenBank/DDBJ databases">
        <title>Genomic Encyclopedia of Archaeal and Bacterial Type Strains, Phase II (KMG-II): from individual species to whole genera.</title>
        <authorList>
            <person name="Goeker M."/>
        </authorList>
    </citation>
    <scope>NUCLEOTIDE SEQUENCE [LARGE SCALE GENOMIC DNA]</scope>
    <source>
        <strain evidence="3 4">DSM 22009</strain>
    </source>
</reference>
<dbReference type="Pfam" id="PF03808">
    <property type="entry name" value="Glyco_tran_WecG"/>
    <property type="match status" value="1"/>
</dbReference>
<keyword evidence="1" id="KW-0328">Glycosyltransferase</keyword>
<sequence length="256" mass="27144">MTDLVSFSGTSPGTVRVTHADRDPFLDEIEARMRAGQGFTIATLNLDHVVKIAHDPAFRAAYLAQSHVVADGNPIVWLSRLAGREVELIPGSELIHPLCERAARTNTKVALLGSTEETLATAADRLAAAHPGLEVVARIAPAQGFDPDGAAAKEALEAVGASGAGLCLLALGAPKQERLAARAGPLLPRCGFVSIGAGLDFIAGTQTRAPDWVRAMAAEWLWRAAGNPRRLAARYLACLAILPRLGRIAWTERRRG</sequence>
<dbReference type="InterPro" id="IPR004629">
    <property type="entry name" value="WecG_TagA_CpsF"/>
</dbReference>
<comment type="caution">
    <text evidence="3">The sequence shown here is derived from an EMBL/GenBank/DDBJ whole genome shotgun (WGS) entry which is preliminary data.</text>
</comment>
<dbReference type="EMBL" id="QKZL01000018">
    <property type="protein sequence ID" value="PZX13449.1"/>
    <property type="molecule type" value="Genomic_DNA"/>
</dbReference>